<dbReference type="OrthoDB" id="9806661at2"/>
<dbReference type="EC" id="2.7.7.3" evidence="9"/>
<dbReference type="Proteomes" id="UP000183104">
    <property type="component" value="Unassembled WGS sequence"/>
</dbReference>
<sequence length="177" mass="19573">MTAKVPGRDPRVALYPGTFDPITKGHEDLIRRASRLFDEVVVAVAANYAKGPWFPLEERVALVERVMSDVPNLRVIAFDRLLIDIVHEQGAGVILRGLRAISDFEYEFQMASMNRKLDADVETMFLMTGESYTYLSSGLVREIYRMGGDVSAFVHSEVVSALNHRLGPGTGPGSGED</sequence>
<dbReference type="InterPro" id="IPR004821">
    <property type="entry name" value="Cyt_trans-like"/>
</dbReference>
<dbReference type="GO" id="GO:0005737">
    <property type="term" value="C:cytoplasm"/>
    <property type="evidence" value="ECO:0007669"/>
    <property type="project" value="UniProtKB-SubCell"/>
</dbReference>
<evidence type="ECO:0000256" key="4">
    <source>
        <dbReference type="ARBA" id="ARBA00022741"/>
    </source>
</evidence>
<evidence type="ECO:0000313" key="12">
    <source>
        <dbReference type="Proteomes" id="UP000183104"/>
    </source>
</evidence>
<dbReference type="SUPFAM" id="SSF52374">
    <property type="entry name" value="Nucleotidylyl transferase"/>
    <property type="match status" value="1"/>
</dbReference>
<dbReference type="GO" id="GO:0005524">
    <property type="term" value="F:ATP binding"/>
    <property type="evidence" value="ECO:0007669"/>
    <property type="project" value="UniProtKB-KW"/>
</dbReference>
<feature type="binding site" evidence="9">
    <location>
        <begin position="18"/>
        <end position="19"/>
    </location>
    <ligand>
        <name>ATP</name>
        <dbReference type="ChEBI" id="CHEBI:30616"/>
    </ligand>
</feature>
<comment type="function">
    <text evidence="9">Reversibly transfers an adenylyl group from ATP to 4'-phosphopantetheine, yielding dephospho-CoA (dPCoA) and pyrophosphate.</text>
</comment>
<dbReference type="GO" id="GO:0004595">
    <property type="term" value="F:pantetheine-phosphate adenylyltransferase activity"/>
    <property type="evidence" value="ECO:0007669"/>
    <property type="project" value="UniProtKB-UniRule"/>
</dbReference>
<dbReference type="HAMAP" id="MF_00151">
    <property type="entry name" value="PPAT_bact"/>
    <property type="match status" value="1"/>
</dbReference>
<comment type="catalytic activity">
    <reaction evidence="8 9">
        <text>(R)-4'-phosphopantetheine + ATP + H(+) = 3'-dephospho-CoA + diphosphate</text>
        <dbReference type="Rhea" id="RHEA:19801"/>
        <dbReference type="ChEBI" id="CHEBI:15378"/>
        <dbReference type="ChEBI" id="CHEBI:30616"/>
        <dbReference type="ChEBI" id="CHEBI:33019"/>
        <dbReference type="ChEBI" id="CHEBI:57328"/>
        <dbReference type="ChEBI" id="CHEBI:61723"/>
        <dbReference type="EC" id="2.7.7.3"/>
    </reaction>
</comment>
<accession>A0A1G5CFQ6</accession>
<keyword evidence="1 9" id="KW-0963">Cytoplasm</keyword>
<dbReference type="EMBL" id="FMUN01000002">
    <property type="protein sequence ID" value="SCY01253.1"/>
    <property type="molecule type" value="Genomic_DNA"/>
</dbReference>
<feature type="binding site" evidence="9">
    <location>
        <position position="50"/>
    </location>
    <ligand>
        <name>substrate</name>
    </ligand>
</feature>
<evidence type="ECO:0000256" key="5">
    <source>
        <dbReference type="ARBA" id="ARBA00022840"/>
    </source>
</evidence>
<dbReference type="InterPro" id="IPR001980">
    <property type="entry name" value="PPAT"/>
</dbReference>
<dbReference type="Gene3D" id="3.40.50.620">
    <property type="entry name" value="HUPs"/>
    <property type="match status" value="1"/>
</dbReference>
<feature type="binding site" evidence="9">
    <location>
        <begin position="97"/>
        <end position="99"/>
    </location>
    <ligand>
        <name>ATP</name>
        <dbReference type="ChEBI" id="CHEBI:30616"/>
    </ligand>
</feature>
<dbReference type="NCBIfam" id="TIGR00125">
    <property type="entry name" value="cyt_tran_rel"/>
    <property type="match status" value="1"/>
</dbReference>
<feature type="binding site" evidence="9">
    <location>
        <position position="82"/>
    </location>
    <ligand>
        <name>substrate</name>
    </ligand>
</feature>
<name>A0A1G5CFQ6_9GAMM</name>
<keyword evidence="12" id="KW-1185">Reference proteome</keyword>
<comment type="subunit">
    <text evidence="9">Homohexamer.</text>
</comment>
<comment type="subcellular location">
    <subcellularLocation>
        <location evidence="9">Cytoplasm</location>
    </subcellularLocation>
</comment>
<dbReference type="AlphaFoldDB" id="A0A1G5CFQ6"/>
<dbReference type="PANTHER" id="PTHR21342:SF1">
    <property type="entry name" value="PHOSPHOPANTETHEINE ADENYLYLTRANSFERASE"/>
    <property type="match status" value="1"/>
</dbReference>
<evidence type="ECO:0000313" key="11">
    <source>
        <dbReference type="EMBL" id="SCY01253.1"/>
    </source>
</evidence>
<dbReference type="PANTHER" id="PTHR21342">
    <property type="entry name" value="PHOSPHOPANTETHEINE ADENYLYLTRANSFERASE"/>
    <property type="match status" value="1"/>
</dbReference>
<dbReference type="NCBIfam" id="TIGR01510">
    <property type="entry name" value="coaD_prev_kdtB"/>
    <property type="match status" value="1"/>
</dbReference>
<evidence type="ECO:0000256" key="3">
    <source>
        <dbReference type="ARBA" id="ARBA00022695"/>
    </source>
</evidence>
<comment type="similarity">
    <text evidence="9">Belongs to the bacterial CoaD family.</text>
</comment>
<dbReference type="GO" id="GO:0015937">
    <property type="term" value="P:coenzyme A biosynthetic process"/>
    <property type="evidence" value="ECO:0007669"/>
    <property type="project" value="UniProtKB-UniRule"/>
</dbReference>
<evidence type="ECO:0000256" key="6">
    <source>
        <dbReference type="ARBA" id="ARBA00022842"/>
    </source>
</evidence>
<dbReference type="STRING" id="381306.AN478_09965"/>
<feature type="binding site" evidence="9">
    <location>
        <position position="18"/>
    </location>
    <ligand>
        <name>substrate</name>
    </ligand>
</feature>
<keyword evidence="5 9" id="KW-0067">ATP-binding</keyword>
<comment type="pathway">
    <text evidence="9">Cofactor biosynthesis; coenzyme A biosynthesis; CoA from (R)-pantothenate: step 4/5.</text>
</comment>
<dbReference type="CDD" id="cd02163">
    <property type="entry name" value="PPAT"/>
    <property type="match status" value="1"/>
</dbReference>
<dbReference type="Pfam" id="PF01467">
    <property type="entry name" value="CTP_transf_like"/>
    <property type="match status" value="1"/>
</dbReference>
<reference evidence="12" key="1">
    <citation type="submission" date="2016-10" db="EMBL/GenBank/DDBJ databases">
        <authorList>
            <person name="Varghese N."/>
        </authorList>
    </citation>
    <scope>NUCLEOTIDE SEQUENCE [LARGE SCALE GENOMIC DNA]</scope>
    <source>
        <strain evidence="12">HL 19</strain>
    </source>
</reference>
<dbReference type="RefSeq" id="WP_082433019.1">
    <property type="nucleotide sequence ID" value="NZ_FMUN01000002.1"/>
</dbReference>
<dbReference type="InterPro" id="IPR014729">
    <property type="entry name" value="Rossmann-like_a/b/a_fold"/>
</dbReference>
<feature type="binding site" evidence="9">
    <location>
        <position position="107"/>
    </location>
    <ligand>
        <name>ATP</name>
        <dbReference type="ChEBI" id="CHEBI:30616"/>
    </ligand>
</feature>
<feature type="site" description="Transition state stabilizer" evidence="9">
    <location>
        <position position="26"/>
    </location>
</feature>
<evidence type="ECO:0000256" key="8">
    <source>
        <dbReference type="ARBA" id="ARBA00029346"/>
    </source>
</evidence>
<feature type="binding site" evidence="9">
    <location>
        <begin position="132"/>
        <end position="138"/>
    </location>
    <ligand>
        <name>ATP</name>
        <dbReference type="ChEBI" id="CHEBI:30616"/>
    </ligand>
</feature>
<organism evidence="11 12">
    <name type="scientific">Thiohalorhabdus denitrificans</name>
    <dbReference type="NCBI Taxonomy" id="381306"/>
    <lineage>
        <taxon>Bacteria</taxon>
        <taxon>Pseudomonadati</taxon>
        <taxon>Pseudomonadota</taxon>
        <taxon>Gammaproteobacteria</taxon>
        <taxon>Thiohalorhabdales</taxon>
        <taxon>Thiohalorhabdaceae</taxon>
        <taxon>Thiohalorhabdus</taxon>
    </lineage>
</organism>
<evidence type="ECO:0000256" key="9">
    <source>
        <dbReference type="HAMAP-Rule" id="MF_00151"/>
    </source>
</evidence>
<evidence type="ECO:0000256" key="1">
    <source>
        <dbReference type="ARBA" id="ARBA00022490"/>
    </source>
</evidence>
<comment type="cofactor">
    <cofactor evidence="9">
        <name>Mg(2+)</name>
        <dbReference type="ChEBI" id="CHEBI:18420"/>
    </cofactor>
</comment>
<dbReference type="PRINTS" id="PR01020">
    <property type="entry name" value="LPSBIOSNTHSS"/>
</dbReference>
<protein>
    <recommendedName>
        <fullName evidence="9">Phosphopantetheine adenylyltransferase</fullName>
        <ecNumber evidence="9">2.7.7.3</ecNumber>
    </recommendedName>
    <alternativeName>
        <fullName evidence="9">Dephospho-CoA pyrophosphorylase</fullName>
    </alternativeName>
    <alternativeName>
        <fullName evidence="9">Pantetheine-phosphate adenylyltransferase</fullName>
        <shortName evidence="9">PPAT</shortName>
    </alternativeName>
</protein>
<evidence type="ECO:0000256" key="2">
    <source>
        <dbReference type="ARBA" id="ARBA00022679"/>
    </source>
</evidence>
<keyword evidence="7 9" id="KW-0173">Coenzyme A biosynthesis</keyword>
<evidence type="ECO:0000256" key="7">
    <source>
        <dbReference type="ARBA" id="ARBA00022993"/>
    </source>
</evidence>
<evidence type="ECO:0000259" key="10">
    <source>
        <dbReference type="Pfam" id="PF01467"/>
    </source>
</evidence>
<proteinExistence type="inferred from homology"/>
<dbReference type="UniPathway" id="UPA00241">
    <property type="reaction ID" value="UER00355"/>
</dbReference>
<feature type="binding site" evidence="9">
    <location>
        <position position="96"/>
    </location>
    <ligand>
        <name>substrate</name>
    </ligand>
</feature>
<gene>
    <name evidence="9" type="primary">coaD</name>
    <name evidence="11" type="ORF">SAMN05661077_1044</name>
</gene>
<keyword evidence="6 9" id="KW-0460">Magnesium</keyword>
<keyword evidence="2 9" id="KW-0808">Transferase</keyword>
<feature type="domain" description="Cytidyltransferase-like" evidence="10">
    <location>
        <begin position="14"/>
        <end position="142"/>
    </location>
</feature>
<keyword evidence="3 9" id="KW-0548">Nucleotidyltransferase</keyword>
<feature type="binding site" evidence="9">
    <location>
        <position position="26"/>
    </location>
    <ligand>
        <name>ATP</name>
        <dbReference type="ChEBI" id="CHEBI:30616"/>
    </ligand>
</feature>
<keyword evidence="4 9" id="KW-0547">Nucleotide-binding</keyword>